<evidence type="ECO:0008006" key="3">
    <source>
        <dbReference type="Google" id="ProtNLM"/>
    </source>
</evidence>
<reference evidence="2" key="1">
    <citation type="submission" date="2016-10" db="EMBL/GenBank/DDBJ databases">
        <authorList>
            <person name="Varghese N."/>
            <person name="Submissions S."/>
        </authorList>
    </citation>
    <scope>NUCLEOTIDE SEQUENCE [LARGE SCALE GENOMIC DNA]</scope>
    <source>
        <strain evidence="2">DSM 28463</strain>
    </source>
</reference>
<dbReference type="AlphaFoldDB" id="A0A1I5FQY6"/>
<evidence type="ECO:0000313" key="2">
    <source>
        <dbReference type="Proteomes" id="UP000198599"/>
    </source>
</evidence>
<dbReference type="RefSeq" id="WP_092841499.1">
    <property type="nucleotide sequence ID" value="NZ_FOVP01000021.1"/>
</dbReference>
<dbReference type="STRING" id="1005928.SAMN04487859_12150"/>
<sequence>MIYFEHEVLTFGTSNAKEMKKMADTLTEWGAAGYEVVSVVSTSMNGSHVTAFLKREVLVDNKDEGKAA</sequence>
<proteinExistence type="predicted"/>
<name>A0A1I5FQY6_9RHOB</name>
<protein>
    <recommendedName>
        <fullName evidence="3">DUF4177 domain-containing protein</fullName>
    </recommendedName>
</protein>
<accession>A0A1I5FQY6</accession>
<organism evidence="1 2">
    <name type="scientific">Roseovarius lutimaris</name>
    <dbReference type="NCBI Taxonomy" id="1005928"/>
    <lineage>
        <taxon>Bacteria</taxon>
        <taxon>Pseudomonadati</taxon>
        <taxon>Pseudomonadota</taxon>
        <taxon>Alphaproteobacteria</taxon>
        <taxon>Rhodobacterales</taxon>
        <taxon>Roseobacteraceae</taxon>
        <taxon>Roseovarius</taxon>
    </lineage>
</organism>
<dbReference type="Proteomes" id="UP000198599">
    <property type="component" value="Unassembled WGS sequence"/>
</dbReference>
<dbReference type="OrthoDB" id="5519166at2"/>
<gene>
    <name evidence="1" type="ORF">SAMN04487859_12150</name>
</gene>
<keyword evidence="2" id="KW-1185">Reference proteome</keyword>
<evidence type="ECO:0000313" key="1">
    <source>
        <dbReference type="EMBL" id="SFO26155.1"/>
    </source>
</evidence>
<dbReference type="EMBL" id="FOVP01000021">
    <property type="protein sequence ID" value="SFO26155.1"/>
    <property type="molecule type" value="Genomic_DNA"/>
</dbReference>